<dbReference type="Pfam" id="PF03965">
    <property type="entry name" value="Penicillinase_R"/>
    <property type="match status" value="1"/>
</dbReference>
<dbReference type="SUPFAM" id="SSF46785">
    <property type="entry name" value="Winged helix' DNA-binding domain"/>
    <property type="match status" value="1"/>
</dbReference>
<dbReference type="EMBL" id="JPMI01000299">
    <property type="protein sequence ID" value="KFA88247.1"/>
    <property type="molecule type" value="Genomic_DNA"/>
</dbReference>
<dbReference type="Gene3D" id="1.10.4040.10">
    <property type="entry name" value="Penicillinase repressor domain"/>
    <property type="match status" value="1"/>
</dbReference>
<evidence type="ECO:0000256" key="1">
    <source>
        <dbReference type="ARBA" id="ARBA00011046"/>
    </source>
</evidence>
<dbReference type="PIRSF" id="PIRSF019455">
    <property type="entry name" value="CopR_AtkY"/>
    <property type="match status" value="1"/>
</dbReference>
<accession>A0A084SIG2</accession>
<dbReference type="Proteomes" id="UP000028547">
    <property type="component" value="Unassembled WGS sequence"/>
</dbReference>
<dbReference type="InterPro" id="IPR036388">
    <property type="entry name" value="WH-like_DNA-bd_sf"/>
</dbReference>
<comment type="similarity">
    <text evidence="1">Belongs to the BlaI transcriptional regulatory family.</text>
</comment>
<reference evidence="5 6" key="1">
    <citation type="submission" date="2014-07" db="EMBL/GenBank/DDBJ databases">
        <title>Draft Genome Sequence of Gephyronic Acid Producer, Cystobacter violaceus Strain Cb vi76.</title>
        <authorList>
            <person name="Stevens D.C."/>
            <person name="Young J."/>
            <person name="Carmichael R."/>
            <person name="Tan J."/>
            <person name="Taylor R.E."/>
        </authorList>
    </citation>
    <scope>NUCLEOTIDE SEQUENCE [LARGE SCALE GENOMIC DNA]</scope>
    <source>
        <strain evidence="5 6">Cb vi76</strain>
    </source>
</reference>
<dbReference type="InterPro" id="IPR005650">
    <property type="entry name" value="BlaI_family"/>
</dbReference>
<dbReference type="RefSeq" id="WP_043409360.1">
    <property type="nucleotide sequence ID" value="NZ_JPMI01000299.1"/>
</dbReference>
<evidence type="ECO:0000256" key="4">
    <source>
        <dbReference type="ARBA" id="ARBA00023163"/>
    </source>
</evidence>
<evidence type="ECO:0000256" key="2">
    <source>
        <dbReference type="ARBA" id="ARBA00023015"/>
    </source>
</evidence>
<dbReference type="GO" id="GO:0045892">
    <property type="term" value="P:negative regulation of DNA-templated transcription"/>
    <property type="evidence" value="ECO:0007669"/>
    <property type="project" value="InterPro"/>
</dbReference>
<evidence type="ECO:0000313" key="5">
    <source>
        <dbReference type="EMBL" id="KFA88247.1"/>
    </source>
</evidence>
<protein>
    <submittedName>
        <fullName evidence="5">Beta-lactamase</fullName>
    </submittedName>
</protein>
<keyword evidence="3" id="KW-0238">DNA-binding</keyword>
<comment type="caution">
    <text evidence="5">The sequence shown here is derived from an EMBL/GenBank/DDBJ whole genome shotgun (WGS) entry which is preliminary data.</text>
</comment>
<dbReference type="InterPro" id="IPR036390">
    <property type="entry name" value="WH_DNA-bd_sf"/>
</dbReference>
<evidence type="ECO:0000313" key="6">
    <source>
        <dbReference type="Proteomes" id="UP000028547"/>
    </source>
</evidence>
<evidence type="ECO:0000256" key="3">
    <source>
        <dbReference type="ARBA" id="ARBA00023125"/>
    </source>
</evidence>
<dbReference type="Gene3D" id="1.10.10.10">
    <property type="entry name" value="Winged helix-like DNA-binding domain superfamily/Winged helix DNA-binding domain"/>
    <property type="match status" value="1"/>
</dbReference>
<proteinExistence type="inferred from homology"/>
<dbReference type="GO" id="GO:0003677">
    <property type="term" value="F:DNA binding"/>
    <property type="evidence" value="ECO:0007669"/>
    <property type="project" value="UniProtKB-KW"/>
</dbReference>
<organism evidence="5 6">
    <name type="scientific">Archangium violaceum Cb vi76</name>
    <dbReference type="NCBI Taxonomy" id="1406225"/>
    <lineage>
        <taxon>Bacteria</taxon>
        <taxon>Pseudomonadati</taxon>
        <taxon>Myxococcota</taxon>
        <taxon>Myxococcia</taxon>
        <taxon>Myxococcales</taxon>
        <taxon>Cystobacterineae</taxon>
        <taxon>Archangiaceae</taxon>
        <taxon>Archangium</taxon>
    </lineage>
</organism>
<name>A0A084SIG2_9BACT</name>
<keyword evidence="4" id="KW-0804">Transcription</keyword>
<gene>
    <name evidence="5" type="ORF">Q664_42410</name>
</gene>
<sequence>MKISEAESIVMEVLWRQHPLAAEEVVAALAEAQQWQEATIKTLLNRLLKKGAIVAEKEGRRYLYTPVLRREDWVLEESQGLLERLFGGRVAPLVAHFSQHRKLSRKDVAELRKLLEELDP</sequence>
<dbReference type="AlphaFoldDB" id="A0A084SIG2"/>
<keyword evidence="2" id="KW-0805">Transcription regulation</keyword>